<reference evidence="1" key="1">
    <citation type="submission" date="2024-05" db="EMBL/GenBank/DDBJ databases">
        <title>Isolation and characterization of Sporomusa carbonis sp. nov., a carboxydotrophic hydrogenogen in the genus of Sporomusa isolated from a charcoal burning pile.</title>
        <authorList>
            <person name="Boeer T."/>
            <person name="Rosenbaum F."/>
            <person name="Eysell L."/>
            <person name="Mueller V."/>
            <person name="Daniel R."/>
            <person name="Poehlein A."/>
        </authorList>
    </citation>
    <scope>NUCLEOTIDE SEQUENCE [LARGE SCALE GENOMIC DNA]</scope>
    <source>
        <strain evidence="1">DSM 3132</strain>
    </source>
</reference>
<organism evidence="1 2">
    <name type="scientific">Sporomusa acidovorans (strain ATCC 49682 / DSM 3132 / Mol)</name>
    <dbReference type="NCBI Taxonomy" id="1123286"/>
    <lineage>
        <taxon>Bacteria</taxon>
        <taxon>Bacillati</taxon>
        <taxon>Bacillota</taxon>
        <taxon>Negativicutes</taxon>
        <taxon>Selenomonadales</taxon>
        <taxon>Sporomusaceae</taxon>
        <taxon>Sporomusa</taxon>
    </lineage>
</organism>
<gene>
    <name evidence="1" type="ORF">SPACI_048560</name>
</gene>
<proteinExistence type="predicted"/>
<name>A0ABZ3J9C4_SPOA4</name>
<sequence>MITKADIVTFIHFIDFYWNGLNGAGTFTLEELVEWVKQNEDSKYLERLLKESLLLKEVFTKEDWEIDSSILDFIIKNRGKNKIKRIVDCLLKISDNT</sequence>
<dbReference type="EMBL" id="CP155571">
    <property type="protein sequence ID" value="XFO74745.1"/>
    <property type="molecule type" value="Genomic_DNA"/>
</dbReference>
<accession>A0ABZ3J9C4</accession>
<dbReference type="RefSeq" id="WP_093798111.1">
    <property type="nucleotide sequence ID" value="NZ_CP155571.1"/>
</dbReference>
<evidence type="ECO:0000313" key="1">
    <source>
        <dbReference type="EMBL" id="XFO74745.1"/>
    </source>
</evidence>
<keyword evidence="2" id="KW-1185">Reference proteome</keyword>
<dbReference type="Proteomes" id="UP000216052">
    <property type="component" value="Chromosome"/>
</dbReference>
<protein>
    <submittedName>
        <fullName evidence="1">Uncharacterized protein</fullName>
    </submittedName>
</protein>
<evidence type="ECO:0000313" key="2">
    <source>
        <dbReference type="Proteomes" id="UP000216052"/>
    </source>
</evidence>